<keyword evidence="2 9" id="KW-1139">Helical capsid protein</keyword>
<comment type="subcellular location">
    <subcellularLocation>
        <location evidence="9">Virion</location>
    </subcellularLocation>
    <subcellularLocation>
        <location evidence="9">Host cytoplasm</location>
    </subcellularLocation>
</comment>
<gene>
    <name evidence="11" type="primary">NP</name>
</gene>
<keyword evidence="8 9" id="KW-0687">Ribonucleoprotein</keyword>
<feature type="compositionally biased region" description="Acidic residues" evidence="10">
    <location>
        <begin position="450"/>
        <end position="459"/>
    </location>
</feature>
<keyword evidence="5 9" id="KW-0694">RNA-binding</keyword>
<keyword evidence="6 9" id="KW-0543">Viral nucleoprotein</keyword>
<dbReference type="GO" id="GO:0019013">
    <property type="term" value="C:viral nucleocapsid"/>
    <property type="evidence" value="ECO:0007669"/>
    <property type="project" value="UniProtKB-KW"/>
</dbReference>
<feature type="region of interest" description="Disordered" evidence="10">
    <location>
        <begin position="420"/>
        <end position="459"/>
    </location>
</feature>
<evidence type="ECO:0000256" key="3">
    <source>
        <dbReference type="ARBA" id="ARBA00022561"/>
    </source>
</evidence>
<dbReference type="Pfam" id="PF00973">
    <property type="entry name" value="Paramyxo_ncap"/>
    <property type="match status" value="1"/>
</dbReference>
<reference evidence="11" key="1">
    <citation type="submission" date="2018-09" db="EMBL/GenBank/DDBJ databases">
        <title>Molecular-genetic characterization of Avian avulovirus 20 strains isolated from wild birds.</title>
        <authorList>
            <person name="Karamendin K."/>
            <person name="Asanova S."/>
            <person name="Kydyrmanov A."/>
            <person name="Sayatov M."/>
            <person name="Kasymbekov Y."/>
            <person name="Khan E."/>
            <person name="Seidalina A."/>
            <person name="Klara D."/>
        </authorList>
    </citation>
    <scope>NUCLEOTIDE SEQUENCE</scope>
    <source>
        <strain evidence="11">AAvV-20/great black headed gull/Atyrau/5541/2013</strain>
    </source>
</reference>
<feature type="compositionally biased region" description="Basic and acidic residues" evidence="10">
    <location>
        <begin position="421"/>
        <end position="442"/>
    </location>
</feature>
<dbReference type="GO" id="GO:0030430">
    <property type="term" value="C:host cell cytoplasm"/>
    <property type="evidence" value="ECO:0007669"/>
    <property type="project" value="UniProtKB-SubCell"/>
</dbReference>
<keyword evidence="4 9" id="KW-0946">Virion</keyword>
<dbReference type="InterPro" id="IPR002021">
    <property type="entry name" value="Paramyx_ncap"/>
</dbReference>
<evidence type="ECO:0000313" key="11">
    <source>
        <dbReference type="EMBL" id="QDB64848.1"/>
    </source>
</evidence>
<dbReference type="GO" id="GO:1990904">
    <property type="term" value="C:ribonucleoprotein complex"/>
    <property type="evidence" value="ECO:0007669"/>
    <property type="project" value="UniProtKB-KW"/>
</dbReference>
<dbReference type="GO" id="GO:0003723">
    <property type="term" value="F:RNA binding"/>
    <property type="evidence" value="ECO:0007669"/>
    <property type="project" value="UniProtKB-KW"/>
</dbReference>
<dbReference type="EMBL" id="MH844488">
    <property type="protein sequence ID" value="QDB64848.1"/>
    <property type="molecule type" value="Viral_cRNA"/>
</dbReference>
<comment type="subunit">
    <text evidence="9">Homomultimer; forms the nucleocapsid. Binds to the viral genomic RNA. N0 interacts with the phosphoprotein (via N-terminus); this interaction allows P to chaperon N0 to avoid N polymerization before encapsidation. Interacts as N-RNA template with the phosphoprotein (via C-terminus); this interaction positions the polymerase on the template.</text>
</comment>
<proteinExistence type="inferred from homology"/>
<protein>
    <recommendedName>
        <fullName evidence="9">Nucleocapsid</fullName>
    </recommendedName>
    <alternativeName>
        <fullName evidence="9">Nucleocapsid protein</fullName>
    </alternativeName>
</protein>
<dbReference type="GO" id="GO:0005198">
    <property type="term" value="F:structural molecule activity"/>
    <property type="evidence" value="ECO:0007669"/>
    <property type="project" value="InterPro"/>
</dbReference>
<sequence length="459" mass="50551">MASVFSEYQSLQEQLVKPAPRRGDVGSTGLLRAELPVCVTLSQEPSERWNLACLNLRWLASDAATLPMKQGAILSLLSLHSDNMRAHASLAARSADASLAILEVDEVDFNNAVLRFNPRSGVSDRRAQQLLGIADDMPKTCGNSHPFVDDDTEFNEPLDLAETIERIRGVAAQVWVAAIKCMTAPDTAAESELKRLARFQQQGRLSKRVMVHSSIRTEFLRVVRSSLVIRQFMVAEFKRAASLGGETSQYYAMVGDISLYVKNSGLTAFFLTLRFGIGTHYPTLAMSVFSGELKKMAALIKLYKMKGENAAYMAFLEDSDMGNFAPANYSTLYSYAMGVGTVLEASVAKYQYAREFVSESHFRLGVETAQSQQGMLDEKVAQEMGLSEEARRHVRALVAAVDTTTPVPQQSVQPAFMSVVDKQELGGQRETRPSQDKADSRQSTKPQSSADDDATSLDW</sequence>
<keyword evidence="3 9" id="KW-0167">Capsid protein</keyword>
<dbReference type="GO" id="GO:0019029">
    <property type="term" value="C:helical viral capsid"/>
    <property type="evidence" value="ECO:0007669"/>
    <property type="project" value="UniProtKB-KW"/>
</dbReference>
<keyword evidence="7 9" id="KW-1035">Host cytoplasm</keyword>
<evidence type="ECO:0000256" key="5">
    <source>
        <dbReference type="ARBA" id="ARBA00022884"/>
    </source>
</evidence>
<name>A0A4Y5T9N5_9MONO</name>
<evidence type="ECO:0000256" key="1">
    <source>
        <dbReference type="ARBA" id="ARBA00007642"/>
    </source>
</evidence>
<comment type="similarity">
    <text evidence="1 9">Belongs to the paramyxoviruses nucleocapsid family.</text>
</comment>
<evidence type="ECO:0000256" key="7">
    <source>
        <dbReference type="ARBA" id="ARBA00023200"/>
    </source>
</evidence>
<accession>A0A4Y5T9N5</accession>
<evidence type="ECO:0000256" key="2">
    <source>
        <dbReference type="ARBA" id="ARBA00022497"/>
    </source>
</evidence>
<organism evidence="11">
    <name type="scientific">avian paramyxovirus 20</name>
    <dbReference type="NCBI Taxonomy" id="2560314"/>
    <lineage>
        <taxon>Viruses</taxon>
        <taxon>Riboviria</taxon>
        <taxon>Orthornavirae</taxon>
        <taxon>Negarnaviricota</taxon>
        <taxon>Haploviricotina</taxon>
        <taxon>Monjiviricetes</taxon>
        <taxon>Mononegavirales</taxon>
        <taxon>Paramyxoviridae</taxon>
        <taxon>Avulavirinae</taxon>
        <taxon>Metaavulavirus</taxon>
        <taxon>Metaavulavirus kazakhstanense</taxon>
    </lineage>
</organism>
<comment type="function">
    <text evidence="9">Forms the helical nucleocapsid (NC), protecting the genome from nucleases.</text>
</comment>
<evidence type="ECO:0000256" key="8">
    <source>
        <dbReference type="ARBA" id="ARBA00023274"/>
    </source>
</evidence>
<evidence type="ECO:0000256" key="9">
    <source>
        <dbReference type="RuleBase" id="RU361245"/>
    </source>
</evidence>
<evidence type="ECO:0000256" key="6">
    <source>
        <dbReference type="ARBA" id="ARBA00023086"/>
    </source>
</evidence>
<evidence type="ECO:0000256" key="4">
    <source>
        <dbReference type="ARBA" id="ARBA00022844"/>
    </source>
</evidence>
<evidence type="ECO:0000256" key="10">
    <source>
        <dbReference type="SAM" id="MobiDB-lite"/>
    </source>
</evidence>